<dbReference type="AlphaFoldDB" id="A0A2U2AG21"/>
<name>A0A2U2AG21_9GAMM</name>
<keyword evidence="1 2" id="KW-0238">DNA-binding</keyword>
<comment type="subunit">
    <text evidence="2">Homodimer.</text>
</comment>
<comment type="caution">
    <text evidence="4">The sequence shown here is derived from an EMBL/GenBank/DDBJ whole genome shotgun (WGS) entry which is preliminary data.</text>
</comment>
<dbReference type="Proteomes" id="UP000245020">
    <property type="component" value="Unassembled WGS sequence"/>
</dbReference>
<dbReference type="HAMAP" id="MF_00274">
    <property type="entry name" value="DNA_YbaB_EbfC"/>
    <property type="match status" value="1"/>
</dbReference>
<dbReference type="GO" id="GO:0003677">
    <property type="term" value="F:DNA binding"/>
    <property type="evidence" value="ECO:0007669"/>
    <property type="project" value="UniProtKB-UniRule"/>
</dbReference>
<dbReference type="Gene3D" id="3.30.1310.10">
    <property type="entry name" value="Nucleoid-associated protein YbaB-like domain"/>
    <property type="match status" value="1"/>
</dbReference>
<dbReference type="PANTHER" id="PTHR33449">
    <property type="entry name" value="NUCLEOID-ASSOCIATED PROTEIN YBAB"/>
    <property type="match status" value="1"/>
</dbReference>
<dbReference type="PANTHER" id="PTHR33449:SF1">
    <property type="entry name" value="NUCLEOID-ASSOCIATED PROTEIN YBAB"/>
    <property type="match status" value="1"/>
</dbReference>
<organism evidence="4 5">
    <name type="scientific">Ignatzschineria ureiclastica</name>
    <dbReference type="NCBI Taxonomy" id="472582"/>
    <lineage>
        <taxon>Bacteria</taxon>
        <taxon>Pseudomonadati</taxon>
        <taxon>Pseudomonadota</taxon>
        <taxon>Gammaproteobacteria</taxon>
        <taxon>Cardiobacteriales</taxon>
        <taxon>Ignatzschineriaceae</taxon>
        <taxon>Ignatzschineria</taxon>
    </lineage>
</organism>
<dbReference type="PIRSF" id="PIRSF004555">
    <property type="entry name" value="UCP004555"/>
    <property type="match status" value="1"/>
</dbReference>
<proteinExistence type="inferred from homology"/>
<dbReference type="RefSeq" id="WP_026879058.1">
    <property type="nucleotide sequence ID" value="NZ_BMYA01000005.1"/>
</dbReference>
<evidence type="ECO:0000256" key="2">
    <source>
        <dbReference type="HAMAP-Rule" id="MF_00274"/>
    </source>
</evidence>
<gene>
    <name evidence="4" type="ORF">DC083_03785</name>
</gene>
<dbReference type="GO" id="GO:0043590">
    <property type="term" value="C:bacterial nucleoid"/>
    <property type="evidence" value="ECO:0007669"/>
    <property type="project" value="UniProtKB-UniRule"/>
</dbReference>
<comment type="function">
    <text evidence="2">Binds to DNA and alters its conformation. May be involved in regulation of gene expression, nucleoid organization and DNA protection.</text>
</comment>
<evidence type="ECO:0000256" key="3">
    <source>
        <dbReference type="SAM" id="Coils"/>
    </source>
</evidence>
<dbReference type="SUPFAM" id="SSF82607">
    <property type="entry name" value="YbaB-like"/>
    <property type="match status" value="1"/>
</dbReference>
<reference evidence="5" key="1">
    <citation type="submission" date="2018-05" db="EMBL/GenBank/DDBJ databases">
        <title>Ignatzschineria dubaiensis sp. nov., isolated from necrotic foot tissues of dromedaries (Camelus dromedarius) and associated maggots in Dubai, United Arab Emirates.</title>
        <authorList>
            <person name="Tsang C.C."/>
            <person name="Tang J.Y.M."/>
            <person name="Fong J.Y.H."/>
            <person name="Kinne J."/>
            <person name="Lee H.H."/>
            <person name="Joseph M."/>
            <person name="Jose S."/>
            <person name="Schuster R.K."/>
            <person name="Tang Y."/>
            <person name="Sivakumar S."/>
            <person name="Chen J.H.K."/>
            <person name="Teng J.L.L."/>
            <person name="Lau S.K.P."/>
            <person name="Wernery U."/>
            <person name="Woo P.C.Y."/>
        </authorList>
    </citation>
    <scope>NUCLEOTIDE SEQUENCE [LARGE SCALE GENOMIC DNA]</scope>
    <source>
        <strain evidence="5">KCTC 22644</strain>
    </source>
</reference>
<dbReference type="GO" id="GO:0005829">
    <property type="term" value="C:cytosol"/>
    <property type="evidence" value="ECO:0007669"/>
    <property type="project" value="TreeGrafter"/>
</dbReference>
<dbReference type="Pfam" id="PF02575">
    <property type="entry name" value="YbaB_DNA_bd"/>
    <property type="match status" value="1"/>
</dbReference>
<keyword evidence="3" id="KW-0175">Coiled coil</keyword>
<dbReference type="OrthoDB" id="9808738at2"/>
<dbReference type="NCBIfam" id="TIGR00103">
    <property type="entry name" value="DNA_YbaB_EbfC"/>
    <property type="match status" value="1"/>
</dbReference>
<keyword evidence="5" id="KW-1185">Reference proteome</keyword>
<accession>A0A2U2AG21</accession>
<sequence length="109" mass="11635">MFKGGIAGMMQKAQKMQKEMEKAQEALGDVNVVGESGAGLVKIEMSCRHVVRSIRIDDSLMSDDKEMLEDLLGAAFNDALSKVEKTSAEKMAEVTGGLGLPAGMKIPGF</sequence>
<evidence type="ECO:0000256" key="1">
    <source>
        <dbReference type="ARBA" id="ARBA00023125"/>
    </source>
</evidence>
<dbReference type="EMBL" id="QEWQ01000002">
    <property type="protein sequence ID" value="PWD81567.1"/>
    <property type="molecule type" value="Genomic_DNA"/>
</dbReference>
<feature type="coiled-coil region" evidence="3">
    <location>
        <begin position="6"/>
        <end position="33"/>
    </location>
</feature>
<dbReference type="InterPro" id="IPR036894">
    <property type="entry name" value="YbaB-like_sf"/>
</dbReference>
<keyword evidence="2" id="KW-0963">Cytoplasm</keyword>
<comment type="subcellular location">
    <subcellularLocation>
        <location evidence="2">Cytoplasm</location>
        <location evidence="2">Nucleoid</location>
    </subcellularLocation>
</comment>
<evidence type="ECO:0000313" key="5">
    <source>
        <dbReference type="Proteomes" id="UP000245020"/>
    </source>
</evidence>
<protein>
    <recommendedName>
        <fullName evidence="2">Nucleoid-associated protein DC083_03785</fullName>
    </recommendedName>
</protein>
<comment type="similarity">
    <text evidence="2">Belongs to the YbaB/EbfC family.</text>
</comment>
<evidence type="ECO:0000313" key="4">
    <source>
        <dbReference type="EMBL" id="PWD81567.1"/>
    </source>
</evidence>
<dbReference type="InterPro" id="IPR004401">
    <property type="entry name" value="YbaB/EbfC"/>
</dbReference>